<name>A0A6J6BUX9_9ZZZZ</name>
<keyword evidence="4" id="KW-0808">Transferase</keyword>
<protein>
    <submittedName>
        <fullName evidence="7">Unannotated protein</fullName>
    </submittedName>
</protein>
<dbReference type="GO" id="GO:0005886">
    <property type="term" value="C:plasma membrane"/>
    <property type="evidence" value="ECO:0007669"/>
    <property type="project" value="UniProtKB-SubCell"/>
</dbReference>
<organism evidence="7">
    <name type="scientific">freshwater metagenome</name>
    <dbReference type="NCBI Taxonomy" id="449393"/>
    <lineage>
        <taxon>unclassified sequences</taxon>
        <taxon>metagenomes</taxon>
        <taxon>ecological metagenomes</taxon>
    </lineage>
</organism>
<evidence type="ECO:0000313" key="8">
    <source>
        <dbReference type="EMBL" id="CAB4602461.1"/>
    </source>
</evidence>
<dbReference type="InterPro" id="IPR051612">
    <property type="entry name" value="Teichoic_Acid_Biosynth"/>
</dbReference>
<dbReference type="SUPFAM" id="SSF53756">
    <property type="entry name" value="UDP-Glycosyltransferase/glycogen phosphorylase"/>
    <property type="match status" value="1"/>
</dbReference>
<evidence type="ECO:0000313" key="7">
    <source>
        <dbReference type="EMBL" id="CAB4542103.1"/>
    </source>
</evidence>
<dbReference type="AlphaFoldDB" id="A0A6J6BUX9"/>
<dbReference type="PANTHER" id="PTHR37316:SF3">
    <property type="entry name" value="TEICHOIC ACID GLYCEROL-PHOSPHATE TRANSFERASE"/>
    <property type="match status" value="1"/>
</dbReference>
<evidence type="ECO:0000256" key="3">
    <source>
        <dbReference type="ARBA" id="ARBA00022475"/>
    </source>
</evidence>
<sequence>MNLKAYTPGRILGALRRRGLAYLKKVQYRPGVSPIRRGTVLFDAFNGKAIGDSPLDIFLQLKKDRPDLKFFWTVNGNSKAPAGSVGLRFESKAWFEALATSEYLVANSALPWYFKKVDGQTYLQTWHGTPLKRLVRDLPEGELTQSYLDLMSREAKAWDYLISPNPYSSEIFPKAFGYTGKVLETGYPRNDRLTTHTAADRQAIRTKLGVTDSKTILALYAPTWRDNQRTVSGSWEAVSYLDPEMVYPEGVQVMFRGHTNTAPSKNTGSAIDVTAYPDITELYIAADVLITDYSSVMFDYSITGKPILFLAPDIDRYRSERGFYFDFEAEAPGPILKTARDVLETLGKLPEIAKSFQSAYKHWQQKFNSLEDGQAAKRVTGAVWAGRE</sequence>
<dbReference type="GO" id="GO:0019350">
    <property type="term" value="P:teichoic acid biosynthetic process"/>
    <property type="evidence" value="ECO:0007669"/>
    <property type="project" value="UniProtKB-KW"/>
</dbReference>
<dbReference type="EMBL" id="CAEZUR010000012">
    <property type="protein sequence ID" value="CAB4602461.1"/>
    <property type="molecule type" value="Genomic_DNA"/>
</dbReference>
<dbReference type="InterPro" id="IPR043149">
    <property type="entry name" value="TagF_N"/>
</dbReference>
<keyword evidence="3" id="KW-1003">Cell membrane</keyword>
<evidence type="ECO:0000256" key="5">
    <source>
        <dbReference type="ARBA" id="ARBA00022944"/>
    </source>
</evidence>
<gene>
    <name evidence="7" type="ORF">UFOPK1433_00563</name>
    <name evidence="8" type="ORF">UFOPK1843_00250</name>
</gene>
<dbReference type="EMBL" id="CAEZSN010000051">
    <property type="protein sequence ID" value="CAB4542103.1"/>
    <property type="molecule type" value="Genomic_DNA"/>
</dbReference>
<evidence type="ECO:0000256" key="6">
    <source>
        <dbReference type="ARBA" id="ARBA00023136"/>
    </source>
</evidence>
<keyword evidence="5" id="KW-0777">Teichoic acid biosynthesis</keyword>
<comment type="subcellular location">
    <subcellularLocation>
        <location evidence="1">Cell membrane</location>
        <topology evidence="1">Peripheral membrane protein</topology>
    </subcellularLocation>
</comment>
<dbReference type="GO" id="GO:0047355">
    <property type="term" value="F:CDP-glycerol glycerophosphotransferase activity"/>
    <property type="evidence" value="ECO:0007669"/>
    <property type="project" value="InterPro"/>
</dbReference>
<evidence type="ECO:0000256" key="1">
    <source>
        <dbReference type="ARBA" id="ARBA00004202"/>
    </source>
</evidence>
<reference evidence="7" key="1">
    <citation type="submission" date="2020-05" db="EMBL/GenBank/DDBJ databases">
        <authorList>
            <person name="Chiriac C."/>
            <person name="Salcher M."/>
            <person name="Ghai R."/>
            <person name="Kavagutti S V."/>
        </authorList>
    </citation>
    <scope>NUCLEOTIDE SEQUENCE</scope>
</reference>
<evidence type="ECO:0000256" key="4">
    <source>
        <dbReference type="ARBA" id="ARBA00022679"/>
    </source>
</evidence>
<comment type="similarity">
    <text evidence="2">Belongs to the CDP-glycerol glycerophosphotransferase family.</text>
</comment>
<dbReference type="InterPro" id="IPR043148">
    <property type="entry name" value="TagF_C"/>
</dbReference>
<evidence type="ECO:0000256" key="2">
    <source>
        <dbReference type="ARBA" id="ARBA00010488"/>
    </source>
</evidence>
<dbReference type="InterPro" id="IPR007554">
    <property type="entry name" value="Glycerophosphate_synth"/>
</dbReference>
<dbReference type="Pfam" id="PF04464">
    <property type="entry name" value="Glyphos_transf"/>
    <property type="match status" value="1"/>
</dbReference>
<accession>A0A6J6BUX9</accession>
<dbReference type="PANTHER" id="PTHR37316">
    <property type="entry name" value="TEICHOIC ACID GLYCEROL-PHOSPHATE PRIMASE"/>
    <property type="match status" value="1"/>
</dbReference>
<proteinExistence type="inferred from homology"/>
<keyword evidence="6" id="KW-0472">Membrane</keyword>
<dbReference type="Gene3D" id="3.40.50.12580">
    <property type="match status" value="1"/>
</dbReference>
<dbReference type="Gene3D" id="3.40.50.11820">
    <property type="match status" value="1"/>
</dbReference>